<feature type="non-terminal residue" evidence="1">
    <location>
        <position position="83"/>
    </location>
</feature>
<comment type="caution">
    <text evidence="1">The sequence shown here is derived from an EMBL/GenBank/DDBJ whole genome shotgun (WGS) entry which is preliminary data.</text>
</comment>
<dbReference type="EMBL" id="JAZDWU010000004">
    <property type="protein sequence ID" value="KAL0006410.1"/>
    <property type="molecule type" value="Genomic_DNA"/>
</dbReference>
<dbReference type="AlphaFoldDB" id="A0AAW2DAT6"/>
<evidence type="ECO:0000313" key="2">
    <source>
        <dbReference type="Proteomes" id="UP001459277"/>
    </source>
</evidence>
<accession>A0AAW2DAT6</accession>
<sequence length="83" mass="9832">MTIVLQLYKAVNFVNKRGNSLPFVHCGWVKENIMNQCELITEVYFVLEQNFTHGCTFEKDLQKKLVHFIVAIKLAYRMTHERL</sequence>
<name>A0AAW2DAT6_9ROSI</name>
<dbReference type="Proteomes" id="UP001459277">
    <property type="component" value="Unassembled WGS sequence"/>
</dbReference>
<reference evidence="1 2" key="1">
    <citation type="submission" date="2024-01" db="EMBL/GenBank/DDBJ databases">
        <title>A telomere-to-telomere, gap-free genome of sweet tea (Lithocarpus litseifolius).</title>
        <authorList>
            <person name="Zhou J."/>
        </authorList>
    </citation>
    <scope>NUCLEOTIDE SEQUENCE [LARGE SCALE GENOMIC DNA]</scope>
    <source>
        <strain evidence="1">Zhou-2022a</strain>
        <tissue evidence="1">Leaf</tissue>
    </source>
</reference>
<gene>
    <name evidence="1" type="ORF">SO802_013971</name>
</gene>
<keyword evidence="2" id="KW-1185">Reference proteome</keyword>
<evidence type="ECO:0000313" key="1">
    <source>
        <dbReference type="EMBL" id="KAL0006410.1"/>
    </source>
</evidence>
<organism evidence="1 2">
    <name type="scientific">Lithocarpus litseifolius</name>
    <dbReference type="NCBI Taxonomy" id="425828"/>
    <lineage>
        <taxon>Eukaryota</taxon>
        <taxon>Viridiplantae</taxon>
        <taxon>Streptophyta</taxon>
        <taxon>Embryophyta</taxon>
        <taxon>Tracheophyta</taxon>
        <taxon>Spermatophyta</taxon>
        <taxon>Magnoliopsida</taxon>
        <taxon>eudicotyledons</taxon>
        <taxon>Gunneridae</taxon>
        <taxon>Pentapetalae</taxon>
        <taxon>rosids</taxon>
        <taxon>fabids</taxon>
        <taxon>Fagales</taxon>
        <taxon>Fagaceae</taxon>
        <taxon>Lithocarpus</taxon>
    </lineage>
</organism>
<protein>
    <submittedName>
        <fullName evidence="1">Uncharacterized protein</fullName>
    </submittedName>
</protein>
<proteinExistence type="predicted"/>